<dbReference type="Pfam" id="PF08746">
    <property type="entry name" value="zf-RING-like"/>
    <property type="match status" value="1"/>
</dbReference>
<accession>A0A8K0SXN1</accession>
<dbReference type="AlphaFoldDB" id="A0A8K0SXN1"/>
<comment type="function">
    <text evidence="15">Acts in a DNA repair pathway for removal of UV-induced DNA damage that is distinct from classical nucleotide excision repair and in repair of ionizing radiation damage. Functions in homologous recombination repair of DNA double strand breaks and in recovery of stalled replication forks.</text>
</comment>
<keyword evidence="9 15" id="KW-0863">Zinc-finger</keyword>
<comment type="subcellular location">
    <subcellularLocation>
        <location evidence="2 15">Nucleus</location>
    </subcellularLocation>
</comment>
<dbReference type="Gene3D" id="3.90.1150.220">
    <property type="match status" value="1"/>
</dbReference>
<dbReference type="InterPro" id="IPR014857">
    <property type="entry name" value="Nse1_RING_C4HC3-type"/>
</dbReference>
<evidence type="ECO:0000259" key="17">
    <source>
        <dbReference type="Pfam" id="PF08746"/>
    </source>
</evidence>
<keyword evidence="10 15" id="KW-0833">Ubl conjugation pathway</keyword>
<feature type="region of interest" description="Disordered" evidence="16">
    <location>
        <begin position="143"/>
        <end position="164"/>
    </location>
</feature>
<dbReference type="Gene3D" id="3.30.40.10">
    <property type="entry name" value="Zinc/RING finger domain, C3HC4 (zinc finger)"/>
    <property type="match status" value="1"/>
</dbReference>
<dbReference type="PANTHER" id="PTHR20973:SF0">
    <property type="entry name" value="NON-STRUCTURAL MAINTENANCE OF CHROMOSOMES ELEMENT 1 HOMOLOG"/>
    <property type="match status" value="1"/>
</dbReference>
<dbReference type="InterPro" id="IPR011513">
    <property type="entry name" value="Nse1"/>
</dbReference>
<feature type="region of interest" description="Disordered" evidence="16">
    <location>
        <begin position="287"/>
        <end position="320"/>
    </location>
</feature>
<evidence type="ECO:0000256" key="10">
    <source>
        <dbReference type="ARBA" id="ARBA00022786"/>
    </source>
</evidence>
<keyword evidence="11 15" id="KW-0862">Zinc</keyword>
<evidence type="ECO:0000256" key="3">
    <source>
        <dbReference type="ARBA" id="ARBA00010258"/>
    </source>
</evidence>
<evidence type="ECO:0000313" key="19">
    <source>
        <dbReference type="Proteomes" id="UP000813444"/>
    </source>
</evidence>
<keyword evidence="8 15" id="KW-0227">DNA damage</keyword>
<name>A0A8K0SXN1_9HYPO</name>
<feature type="compositionally biased region" description="Acidic residues" evidence="16">
    <location>
        <begin position="311"/>
        <end position="320"/>
    </location>
</feature>
<keyword evidence="14 15" id="KW-0539">Nucleus</keyword>
<keyword evidence="7 15" id="KW-0479">Metal-binding</keyword>
<dbReference type="InterPro" id="IPR036388">
    <property type="entry name" value="WH-like_DNA-bd_sf"/>
</dbReference>
<evidence type="ECO:0000256" key="8">
    <source>
        <dbReference type="ARBA" id="ARBA00022763"/>
    </source>
</evidence>
<reference evidence="18" key="1">
    <citation type="journal article" date="2021" name="Nat. Commun.">
        <title>Genetic determinants of endophytism in the Arabidopsis root mycobiome.</title>
        <authorList>
            <person name="Mesny F."/>
            <person name="Miyauchi S."/>
            <person name="Thiergart T."/>
            <person name="Pickel B."/>
            <person name="Atanasova L."/>
            <person name="Karlsson M."/>
            <person name="Huettel B."/>
            <person name="Barry K.W."/>
            <person name="Haridas S."/>
            <person name="Chen C."/>
            <person name="Bauer D."/>
            <person name="Andreopoulos W."/>
            <person name="Pangilinan J."/>
            <person name="LaButti K."/>
            <person name="Riley R."/>
            <person name="Lipzen A."/>
            <person name="Clum A."/>
            <person name="Drula E."/>
            <person name="Henrissat B."/>
            <person name="Kohler A."/>
            <person name="Grigoriev I.V."/>
            <person name="Martin F.M."/>
            <person name="Hacquard S."/>
        </authorList>
    </citation>
    <scope>NUCLEOTIDE SEQUENCE</scope>
    <source>
        <strain evidence="18">MPI-CAGE-CH-0235</strain>
    </source>
</reference>
<gene>
    <name evidence="18" type="ORF">B0I35DRAFT_416291</name>
</gene>
<sequence length="320" mass="36658">MDHQREDRHKAFLQAFLARGTMTFEEAQPVIAAIMTAANGGETEVRSDQVSESDFFRYIDKASEIASLFDYEIRNILHQVSGKRIYAFVNTASDPQTQLATTYSPDELSFIKRLLDAIFDKYNSPRMEVLAVTEMQAFKLARPDRRQSVQADEEDQSQATDRGLKHSEVENVLANLIDGGWLEKSRAGFYTITPRALLELRPWLTETYNDPDAGPNEWQRIKFCEACKDIVTIGLRCSERDCVLRLHDNCQDAFWRTVRGENCPKCSRQWTGQNYVGERAITKTEAYERAHKRGGPRKSNVVDEILRQEASDDEGDEQDE</sequence>
<dbReference type="Pfam" id="PF07574">
    <property type="entry name" value="SMC_Nse1"/>
    <property type="match status" value="1"/>
</dbReference>
<evidence type="ECO:0000256" key="9">
    <source>
        <dbReference type="ARBA" id="ARBA00022771"/>
    </source>
</evidence>
<dbReference type="EC" id="2.3.2.27" evidence="4 15"/>
<comment type="catalytic activity">
    <reaction evidence="1 15">
        <text>S-ubiquitinyl-[E2 ubiquitin-conjugating enzyme]-L-cysteine + [acceptor protein]-L-lysine = [E2 ubiquitin-conjugating enzyme]-L-cysteine + N(6)-ubiquitinyl-[acceptor protein]-L-lysine.</text>
        <dbReference type="EC" id="2.3.2.27"/>
    </reaction>
</comment>
<evidence type="ECO:0000256" key="13">
    <source>
        <dbReference type="ARBA" id="ARBA00023204"/>
    </source>
</evidence>
<evidence type="ECO:0000256" key="14">
    <source>
        <dbReference type="ARBA" id="ARBA00023242"/>
    </source>
</evidence>
<keyword evidence="12 15" id="KW-0233">DNA recombination</keyword>
<evidence type="ECO:0000256" key="1">
    <source>
        <dbReference type="ARBA" id="ARBA00000900"/>
    </source>
</evidence>
<dbReference type="GO" id="GO:0008270">
    <property type="term" value="F:zinc ion binding"/>
    <property type="evidence" value="ECO:0007669"/>
    <property type="project" value="UniProtKB-KW"/>
</dbReference>
<dbReference type="CDD" id="cd16493">
    <property type="entry name" value="RING-CH-C4HC3_NSE1"/>
    <property type="match status" value="1"/>
</dbReference>
<dbReference type="GO" id="GO:0000724">
    <property type="term" value="P:double-strand break repair via homologous recombination"/>
    <property type="evidence" value="ECO:0007669"/>
    <property type="project" value="TreeGrafter"/>
</dbReference>
<dbReference type="OrthoDB" id="185455at2759"/>
<dbReference type="Proteomes" id="UP000813444">
    <property type="component" value="Unassembled WGS sequence"/>
</dbReference>
<evidence type="ECO:0000256" key="7">
    <source>
        <dbReference type="ARBA" id="ARBA00022723"/>
    </source>
</evidence>
<evidence type="ECO:0000256" key="2">
    <source>
        <dbReference type="ARBA" id="ARBA00004123"/>
    </source>
</evidence>
<evidence type="ECO:0000256" key="5">
    <source>
        <dbReference type="ARBA" id="ARBA00019422"/>
    </source>
</evidence>
<evidence type="ECO:0000256" key="6">
    <source>
        <dbReference type="ARBA" id="ARBA00022679"/>
    </source>
</evidence>
<comment type="subunit">
    <text evidence="15">Component of the Smc5-Smc6 complex.</text>
</comment>
<dbReference type="PANTHER" id="PTHR20973">
    <property type="entry name" value="NON-SMC ELEMENT 1-RELATED"/>
    <property type="match status" value="1"/>
</dbReference>
<keyword evidence="6 15" id="KW-0808">Transferase</keyword>
<evidence type="ECO:0000313" key="18">
    <source>
        <dbReference type="EMBL" id="KAH7327995.1"/>
    </source>
</evidence>
<proteinExistence type="inferred from homology"/>
<keyword evidence="13 15" id="KW-0234">DNA repair</keyword>
<organism evidence="18 19">
    <name type="scientific">Stachybotrys elegans</name>
    <dbReference type="NCBI Taxonomy" id="80388"/>
    <lineage>
        <taxon>Eukaryota</taxon>
        <taxon>Fungi</taxon>
        <taxon>Dikarya</taxon>
        <taxon>Ascomycota</taxon>
        <taxon>Pezizomycotina</taxon>
        <taxon>Sordariomycetes</taxon>
        <taxon>Hypocreomycetidae</taxon>
        <taxon>Hypocreales</taxon>
        <taxon>Stachybotryaceae</taxon>
        <taxon>Stachybotrys</taxon>
    </lineage>
</organism>
<evidence type="ECO:0000256" key="15">
    <source>
        <dbReference type="RuleBase" id="RU368018"/>
    </source>
</evidence>
<comment type="caution">
    <text evidence="18">The sequence shown here is derived from an EMBL/GenBank/DDBJ whole genome shotgun (WGS) entry which is preliminary data.</text>
</comment>
<protein>
    <recommendedName>
        <fullName evidence="5 15">Non-structural maintenance of chromosomes element 1 homolog</fullName>
        <ecNumber evidence="4 15">2.3.2.27</ecNumber>
    </recommendedName>
</protein>
<dbReference type="Gene3D" id="1.10.10.10">
    <property type="entry name" value="Winged helix-like DNA-binding domain superfamily/Winged helix DNA-binding domain"/>
    <property type="match status" value="1"/>
</dbReference>
<evidence type="ECO:0000256" key="12">
    <source>
        <dbReference type="ARBA" id="ARBA00023172"/>
    </source>
</evidence>
<dbReference type="GO" id="GO:0061630">
    <property type="term" value="F:ubiquitin protein ligase activity"/>
    <property type="evidence" value="ECO:0007669"/>
    <property type="project" value="UniProtKB-EC"/>
</dbReference>
<evidence type="ECO:0000256" key="4">
    <source>
        <dbReference type="ARBA" id="ARBA00012483"/>
    </source>
</evidence>
<comment type="similarity">
    <text evidence="3 15">Belongs to the NSE1 family.</text>
</comment>
<dbReference type="EMBL" id="JAGPNK010000001">
    <property type="protein sequence ID" value="KAH7327995.1"/>
    <property type="molecule type" value="Genomic_DNA"/>
</dbReference>
<feature type="compositionally biased region" description="Basic and acidic residues" evidence="16">
    <location>
        <begin position="300"/>
        <end position="310"/>
    </location>
</feature>
<dbReference type="GO" id="GO:0030915">
    <property type="term" value="C:Smc5-Smc6 complex"/>
    <property type="evidence" value="ECO:0007669"/>
    <property type="project" value="UniProtKB-UniRule"/>
</dbReference>
<evidence type="ECO:0000256" key="16">
    <source>
        <dbReference type="SAM" id="MobiDB-lite"/>
    </source>
</evidence>
<dbReference type="InterPro" id="IPR013083">
    <property type="entry name" value="Znf_RING/FYVE/PHD"/>
</dbReference>
<keyword evidence="19" id="KW-1185">Reference proteome</keyword>
<feature type="domain" description="Non-structural maintenance of chromosomes element 1 RING C4HC3-type" evidence="17">
    <location>
        <begin position="224"/>
        <end position="266"/>
    </location>
</feature>
<dbReference type="GO" id="GO:0005634">
    <property type="term" value="C:nucleus"/>
    <property type="evidence" value="ECO:0007669"/>
    <property type="project" value="UniProtKB-SubCell"/>
</dbReference>
<evidence type="ECO:0000256" key="11">
    <source>
        <dbReference type="ARBA" id="ARBA00022833"/>
    </source>
</evidence>